<dbReference type="CDD" id="cd01009">
    <property type="entry name" value="PBP2_YfhD_N"/>
    <property type="match status" value="1"/>
</dbReference>
<evidence type="ECO:0000259" key="4">
    <source>
        <dbReference type="SMART" id="SM00062"/>
    </source>
</evidence>
<evidence type="ECO:0000256" key="3">
    <source>
        <dbReference type="ARBA" id="ARBA00023237"/>
    </source>
</evidence>
<reference evidence="5" key="2">
    <citation type="journal article" date="2021" name="PeerJ">
        <title>Extensive microbial diversity within the chicken gut microbiome revealed by metagenomics and culture.</title>
        <authorList>
            <person name="Gilroy R."/>
            <person name="Ravi A."/>
            <person name="Getino M."/>
            <person name="Pursley I."/>
            <person name="Horton D.L."/>
            <person name="Alikhan N.F."/>
            <person name="Baker D."/>
            <person name="Gharbi K."/>
            <person name="Hall N."/>
            <person name="Watson M."/>
            <person name="Adriaenssens E.M."/>
            <person name="Foster-Nyarko E."/>
            <person name="Jarju S."/>
            <person name="Secka A."/>
            <person name="Antonio M."/>
            <person name="Oren A."/>
            <person name="Chaudhuri R.R."/>
            <person name="La Ragione R."/>
            <person name="Hildebrand F."/>
            <person name="Pallen M.J."/>
        </authorList>
    </citation>
    <scope>NUCLEOTIDE SEQUENCE</scope>
    <source>
        <strain evidence="5">G3-4614</strain>
    </source>
</reference>
<dbReference type="AlphaFoldDB" id="A0A9D9E453"/>
<dbReference type="SMART" id="SM00062">
    <property type="entry name" value="PBPb"/>
    <property type="match status" value="1"/>
</dbReference>
<protein>
    <submittedName>
        <fullName evidence="5">Transporter substrate-binding domain-containing protein</fullName>
    </submittedName>
</protein>
<reference evidence="5" key="1">
    <citation type="submission" date="2020-10" db="EMBL/GenBank/DDBJ databases">
        <authorList>
            <person name="Gilroy R."/>
        </authorList>
    </citation>
    <scope>NUCLEOTIDE SEQUENCE</scope>
    <source>
        <strain evidence="5">G3-4614</strain>
    </source>
</reference>
<dbReference type="PANTHER" id="PTHR35936">
    <property type="entry name" value="MEMBRANE-BOUND LYTIC MUREIN TRANSGLYCOSYLASE F"/>
    <property type="match status" value="1"/>
</dbReference>
<dbReference type="Gene3D" id="3.40.190.10">
    <property type="entry name" value="Periplasmic binding protein-like II"/>
    <property type="match status" value="2"/>
</dbReference>
<comment type="subcellular location">
    <subcellularLocation>
        <location evidence="1">Cell outer membrane</location>
        <topology evidence="1">Peripheral membrane protein</topology>
    </subcellularLocation>
</comment>
<dbReference type="CDD" id="cd13403">
    <property type="entry name" value="MLTF-like"/>
    <property type="match status" value="1"/>
</dbReference>
<evidence type="ECO:0000313" key="5">
    <source>
        <dbReference type="EMBL" id="MBO8438768.1"/>
    </source>
</evidence>
<dbReference type="SUPFAM" id="SSF53850">
    <property type="entry name" value="Periplasmic binding protein-like II"/>
    <property type="match status" value="1"/>
</dbReference>
<dbReference type="PANTHER" id="PTHR35936:SF32">
    <property type="entry name" value="MEMBRANE-BOUND LYTIC MUREIN TRANSGLYCOSYLASE F"/>
    <property type="match status" value="1"/>
</dbReference>
<dbReference type="InterPro" id="IPR023346">
    <property type="entry name" value="Lysozyme-like_dom_sf"/>
</dbReference>
<evidence type="ECO:0000256" key="1">
    <source>
        <dbReference type="ARBA" id="ARBA00004339"/>
    </source>
</evidence>
<dbReference type="SUPFAM" id="SSF53955">
    <property type="entry name" value="Lysozyme-like"/>
    <property type="match status" value="1"/>
</dbReference>
<gene>
    <name evidence="5" type="ORF">IAC54_07730</name>
</gene>
<dbReference type="Proteomes" id="UP000823636">
    <property type="component" value="Unassembled WGS sequence"/>
</dbReference>
<evidence type="ECO:0000256" key="2">
    <source>
        <dbReference type="ARBA" id="ARBA00022729"/>
    </source>
</evidence>
<dbReference type="GO" id="GO:0009279">
    <property type="term" value="C:cell outer membrane"/>
    <property type="evidence" value="ECO:0007669"/>
    <property type="project" value="UniProtKB-SubCell"/>
</dbReference>
<feature type="domain" description="Solute-binding protein family 3/N-terminal" evidence="4">
    <location>
        <begin position="46"/>
        <end position="266"/>
    </location>
</feature>
<keyword evidence="3" id="KW-0998">Cell outer membrane</keyword>
<dbReference type="InterPro" id="IPR001638">
    <property type="entry name" value="Solute-binding_3/MltF_N"/>
</dbReference>
<dbReference type="InterPro" id="IPR008258">
    <property type="entry name" value="Transglycosylase_SLT_dom_1"/>
</dbReference>
<proteinExistence type="predicted"/>
<dbReference type="Pfam" id="PF00497">
    <property type="entry name" value="SBP_bac_3"/>
    <property type="match status" value="1"/>
</dbReference>
<sequence>MKYKLLGLFFLFAVLSSLLFVGGCDREKQRRKSNVRAWSEIKESGVIRVITMYNPTSYFIYRNNEMGYEYDLAKQFADYHGLKMEIVTANRFEDLTTLLREGKGDVIAYDMPVLLRRKILFRYCGPETVTHQVLVQRRDTSKLSKVPELIGKVVYVEKGSKYELRTQNLGKELGGKITIKYALNDTATSIDEFIDAVAKGKIDYTIADNLTASLYKGFYKNLDISMNVSFEQRSAWLVMKKNSELADSIDSWTLKNNLEKKYLSTMRKYFRMSKLGNNSVSTYGSAISLKDGIISPYDNLFKQYAATIGWDWKLLAAIAYSESKFDSTLVSWAGAKGIMQLMPQTAKGFSDEGWDTNSNEHNIAAACRYIASLERSFAGRVKDRDERLKFIIASYNSGIGHVLDAIALADKYGMNPEVWDNNVGKAILMKNNPEYYNDPVCRFGVFKGVETSAYVDKVLGLYNYYSSNIKKE</sequence>
<dbReference type="Gene3D" id="1.10.530.10">
    <property type="match status" value="1"/>
</dbReference>
<accession>A0A9D9E453</accession>
<dbReference type="PROSITE" id="PS51257">
    <property type="entry name" value="PROKAR_LIPOPROTEIN"/>
    <property type="match status" value="1"/>
</dbReference>
<comment type="caution">
    <text evidence="5">The sequence shown here is derived from an EMBL/GenBank/DDBJ whole genome shotgun (WGS) entry which is preliminary data.</text>
</comment>
<organism evidence="5 6">
    <name type="scientific">Candidatus Caccoplasma merdipullorum</name>
    <dbReference type="NCBI Taxonomy" id="2840718"/>
    <lineage>
        <taxon>Bacteria</taxon>
        <taxon>Pseudomonadati</taxon>
        <taxon>Bacteroidota</taxon>
        <taxon>Bacteroidia</taxon>
        <taxon>Bacteroidales</taxon>
        <taxon>Bacteroidaceae</taxon>
        <taxon>Bacteroidaceae incertae sedis</taxon>
        <taxon>Candidatus Caccoplasma</taxon>
    </lineage>
</organism>
<keyword evidence="2" id="KW-0732">Signal</keyword>
<dbReference type="EMBL" id="JADIMW010000080">
    <property type="protein sequence ID" value="MBO8438768.1"/>
    <property type="molecule type" value="Genomic_DNA"/>
</dbReference>
<evidence type="ECO:0000313" key="6">
    <source>
        <dbReference type="Proteomes" id="UP000823636"/>
    </source>
</evidence>
<name>A0A9D9E453_9BACT</name>
<dbReference type="Pfam" id="PF01464">
    <property type="entry name" value="SLT"/>
    <property type="match status" value="1"/>
</dbReference>
<keyword evidence="3" id="KW-0472">Membrane</keyword>